<feature type="signal peptide" evidence="1">
    <location>
        <begin position="1"/>
        <end position="18"/>
    </location>
</feature>
<evidence type="ECO:0000313" key="3">
    <source>
        <dbReference type="Proteomes" id="UP000754883"/>
    </source>
</evidence>
<reference evidence="2" key="1">
    <citation type="submission" date="2021-10" db="EMBL/GenBank/DDBJ databases">
        <authorList>
            <person name="Piombo E."/>
        </authorList>
    </citation>
    <scope>NUCLEOTIDE SEQUENCE</scope>
</reference>
<evidence type="ECO:0008006" key="4">
    <source>
        <dbReference type="Google" id="ProtNLM"/>
    </source>
</evidence>
<protein>
    <recommendedName>
        <fullName evidence="4">Small secreted protein</fullName>
    </recommendedName>
</protein>
<proteinExistence type="predicted"/>
<sequence>MHFTKTLLTLLPASLALASPTPRSADSKSIRSEGPEWIVESLKRACNDADTQCDWSFRINTQDAATTTDCSFSVQGSPASHTNGPKVQCGVFSVQSGYNDQVGDDPFSAVPISYEARNLIIFPSYKETQLAGGQVVSPDQRFSPIKIGYP</sequence>
<name>A0A9N9U8W9_9HYPO</name>
<comment type="caution">
    <text evidence="2">The sequence shown here is derived from an EMBL/GenBank/DDBJ whole genome shotgun (WGS) entry which is preliminary data.</text>
</comment>
<evidence type="ECO:0000313" key="2">
    <source>
        <dbReference type="EMBL" id="CAG9981964.1"/>
    </source>
</evidence>
<gene>
    <name evidence="2" type="ORF">CBYS24578_00009531</name>
</gene>
<keyword evidence="3" id="KW-1185">Reference proteome</keyword>
<dbReference type="AlphaFoldDB" id="A0A9N9U8W9"/>
<keyword evidence="1" id="KW-0732">Signal</keyword>
<evidence type="ECO:0000256" key="1">
    <source>
        <dbReference type="SAM" id="SignalP"/>
    </source>
</evidence>
<dbReference type="OrthoDB" id="5352317at2759"/>
<accession>A0A9N9U8W9</accession>
<dbReference type="EMBL" id="CABFNO020001328">
    <property type="protein sequence ID" value="CAG9981964.1"/>
    <property type="molecule type" value="Genomic_DNA"/>
</dbReference>
<organism evidence="2 3">
    <name type="scientific">Clonostachys byssicola</name>
    <dbReference type="NCBI Taxonomy" id="160290"/>
    <lineage>
        <taxon>Eukaryota</taxon>
        <taxon>Fungi</taxon>
        <taxon>Dikarya</taxon>
        <taxon>Ascomycota</taxon>
        <taxon>Pezizomycotina</taxon>
        <taxon>Sordariomycetes</taxon>
        <taxon>Hypocreomycetidae</taxon>
        <taxon>Hypocreales</taxon>
        <taxon>Bionectriaceae</taxon>
        <taxon>Clonostachys</taxon>
    </lineage>
</organism>
<dbReference type="Proteomes" id="UP000754883">
    <property type="component" value="Unassembled WGS sequence"/>
</dbReference>
<feature type="chain" id="PRO_5040308703" description="Small secreted protein" evidence="1">
    <location>
        <begin position="19"/>
        <end position="150"/>
    </location>
</feature>